<gene>
    <name evidence="1" type="ORF">SAMN06273570_0171</name>
</gene>
<protein>
    <recommendedName>
        <fullName evidence="3">Biofilm development protein YmgB/AriR</fullName>
    </recommendedName>
</protein>
<evidence type="ECO:0008006" key="3">
    <source>
        <dbReference type="Google" id="ProtNLM"/>
    </source>
</evidence>
<dbReference type="Proteomes" id="UP000219271">
    <property type="component" value="Unassembled WGS sequence"/>
</dbReference>
<reference evidence="2" key="1">
    <citation type="submission" date="2017-09" db="EMBL/GenBank/DDBJ databases">
        <authorList>
            <person name="Varghese N."/>
            <person name="Submissions S."/>
        </authorList>
    </citation>
    <scope>NUCLEOTIDE SEQUENCE [LARGE SCALE GENOMIC DNA]</scope>
    <source>
        <strain evidence="2">JKS000234</strain>
    </source>
</reference>
<organism evidence="1 2">
    <name type="scientific">Candidatus Pantoea floridensis</name>
    <dbReference type="NCBI Taxonomy" id="1938870"/>
    <lineage>
        <taxon>Bacteria</taxon>
        <taxon>Pseudomonadati</taxon>
        <taxon>Pseudomonadota</taxon>
        <taxon>Gammaproteobacteria</taxon>
        <taxon>Enterobacterales</taxon>
        <taxon>Erwiniaceae</taxon>
        <taxon>Pantoea</taxon>
    </lineage>
</organism>
<keyword evidence="2" id="KW-1185">Reference proteome</keyword>
<sequence length="79" mass="9051">MPDCIYIQASEVMLRDENRPTPDLYALIGMAVAEFIREERVFKAHDISLSLHVMKSGTKDKELRRLCDAAMRLLAGMMH</sequence>
<evidence type="ECO:0000313" key="2">
    <source>
        <dbReference type="Proteomes" id="UP000219271"/>
    </source>
</evidence>
<dbReference type="EMBL" id="OCMY01000001">
    <property type="protein sequence ID" value="SOD35235.1"/>
    <property type="molecule type" value="Genomic_DNA"/>
</dbReference>
<evidence type="ECO:0000313" key="1">
    <source>
        <dbReference type="EMBL" id="SOD35235.1"/>
    </source>
</evidence>
<name>A0A286BM67_9GAMM</name>
<proteinExistence type="predicted"/>
<accession>A0A286BM67</accession>
<dbReference type="AlphaFoldDB" id="A0A286BM67"/>